<keyword evidence="3 6" id="KW-0378">Hydrolase</keyword>
<comment type="cofactor">
    <cofactor evidence="6">
        <name>Zn(2+)</name>
        <dbReference type="ChEBI" id="CHEBI:29105"/>
    </cofactor>
    <text evidence="6">Binds 1 zinc ion per subunit.</text>
</comment>
<evidence type="ECO:0000256" key="7">
    <source>
        <dbReference type="SAM" id="SignalP"/>
    </source>
</evidence>
<proteinExistence type="inferred from homology"/>
<keyword evidence="7" id="KW-0732">Signal</keyword>
<dbReference type="PANTHER" id="PTHR22726:SF1">
    <property type="entry name" value="METALLOENDOPEPTIDASE OMA1, MITOCHONDRIAL"/>
    <property type="match status" value="1"/>
</dbReference>
<sequence length="413" mass="44905">MDNKKLAVALMLVCGLGYAAGQATPAAGVDGAETAKPAGLFDGVKSLFGSSKGQDKSLEKEQEKIQEVPSDSVFSKLKAMVGMSPAPGASPMQLKAFDEVWNVAAKQYDPECKAMVEPFGVTDSAISLGVLAGKIGANNFLVPYVGGKPIEMRDMLKMAGKNLNWLPMDAERMLGEREHANQAADLLDGERKSDKAAIVRAQKMLDTLLAQVKEETPYKFQIFVRKGAGNAQALPGGYIHIDRDLVIQPKNEDRAYFALAHEIAHVLQRHETHATQARLTDTIDTVDRLRKLIEGSTSSPAMVLGYSNELMTRFVTFSKAQEMQADACAVRLLERAMPDKKRLSKVIRGFQNSLGPQLPESTVTGLDMLVQNVKKMGNLDNEHPNTRERSANLDKMLLEVSKPAASGTKVAGH</sequence>
<dbReference type="InterPro" id="IPR001915">
    <property type="entry name" value="Peptidase_M48"/>
</dbReference>
<keyword evidence="10" id="KW-1185">Reference proteome</keyword>
<reference evidence="9 10" key="1">
    <citation type="submission" date="2022-08" db="EMBL/GenBank/DDBJ databases">
        <title>Reclassification of Massilia species as members of the genera Telluria, Duganella, Pseudoduganella, Mokoshia gen. nov. and Zemynaea gen. nov. using orthogonal and non-orthogonal genome-based approaches.</title>
        <authorList>
            <person name="Bowman J.P."/>
        </authorList>
    </citation>
    <scope>NUCLEOTIDE SEQUENCE [LARGE SCALE GENOMIC DNA]</scope>
    <source>
        <strain evidence="9 10">LMG 28164</strain>
    </source>
</reference>
<keyword evidence="1 6" id="KW-0645">Protease</keyword>
<organism evidence="9 10">
    <name type="scientific">Massilia norwichensis</name>
    <dbReference type="NCBI Taxonomy" id="1442366"/>
    <lineage>
        <taxon>Bacteria</taxon>
        <taxon>Pseudomonadati</taxon>
        <taxon>Pseudomonadota</taxon>
        <taxon>Betaproteobacteria</taxon>
        <taxon>Burkholderiales</taxon>
        <taxon>Oxalobacteraceae</taxon>
        <taxon>Telluria group</taxon>
        <taxon>Massilia</taxon>
    </lineage>
</organism>
<evidence type="ECO:0000313" key="9">
    <source>
        <dbReference type="EMBL" id="MCS0589407.1"/>
    </source>
</evidence>
<keyword evidence="4 6" id="KW-0862">Zinc</keyword>
<comment type="similarity">
    <text evidence="6">Belongs to the peptidase M48 family.</text>
</comment>
<evidence type="ECO:0000256" key="1">
    <source>
        <dbReference type="ARBA" id="ARBA00022670"/>
    </source>
</evidence>
<dbReference type="Proteomes" id="UP001205560">
    <property type="component" value="Unassembled WGS sequence"/>
</dbReference>
<feature type="chain" id="PRO_5047411193" evidence="7">
    <location>
        <begin position="20"/>
        <end position="413"/>
    </location>
</feature>
<comment type="caution">
    <text evidence="9">The sequence shown here is derived from an EMBL/GenBank/DDBJ whole genome shotgun (WGS) entry which is preliminary data.</text>
</comment>
<dbReference type="EMBL" id="JANUGX010000009">
    <property type="protein sequence ID" value="MCS0589407.1"/>
    <property type="molecule type" value="Genomic_DNA"/>
</dbReference>
<keyword evidence="5 6" id="KW-0482">Metalloprotease</keyword>
<gene>
    <name evidence="9" type="ORF">NX782_09325</name>
</gene>
<name>A0ABT2A5M7_9BURK</name>
<evidence type="ECO:0000256" key="4">
    <source>
        <dbReference type="ARBA" id="ARBA00022833"/>
    </source>
</evidence>
<accession>A0ABT2A5M7</accession>
<evidence type="ECO:0000259" key="8">
    <source>
        <dbReference type="Pfam" id="PF01435"/>
    </source>
</evidence>
<feature type="domain" description="Peptidase M48" evidence="8">
    <location>
        <begin position="210"/>
        <end position="396"/>
    </location>
</feature>
<feature type="signal peptide" evidence="7">
    <location>
        <begin position="1"/>
        <end position="19"/>
    </location>
</feature>
<dbReference type="RefSeq" id="WP_258845175.1">
    <property type="nucleotide sequence ID" value="NZ_JANUGX010000009.1"/>
</dbReference>
<dbReference type="Pfam" id="PF01435">
    <property type="entry name" value="Peptidase_M48"/>
    <property type="match status" value="1"/>
</dbReference>
<dbReference type="EC" id="3.4.24.-" evidence="9"/>
<evidence type="ECO:0000256" key="6">
    <source>
        <dbReference type="RuleBase" id="RU003983"/>
    </source>
</evidence>
<evidence type="ECO:0000256" key="5">
    <source>
        <dbReference type="ARBA" id="ARBA00023049"/>
    </source>
</evidence>
<dbReference type="InterPro" id="IPR051156">
    <property type="entry name" value="Mito/Outer_Membr_Metalloprot"/>
</dbReference>
<dbReference type="GO" id="GO:0008237">
    <property type="term" value="F:metallopeptidase activity"/>
    <property type="evidence" value="ECO:0007669"/>
    <property type="project" value="UniProtKB-KW"/>
</dbReference>
<evidence type="ECO:0000256" key="2">
    <source>
        <dbReference type="ARBA" id="ARBA00022723"/>
    </source>
</evidence>
<keyword evidence="2" id="KW-0479">Metal-binding</keyword>
<evidence type="ECO:0000256" key="3">
    <source>
        <dbReference type="ARBA" id="ARBA00022801"/>
    </source>
</evidence>
<dbReference type="PANTHER" id="PTHR22726">
    <property type="entry name" value="METALLOENDOPEPTIDASE OMA1"/>
    <property type="match status" value="1"/>
</dbReference>
<protein>
    <submittedName>
        <fullName evidence="9">M48 family metalloprotease</fullName>
        <ecNumber evidence="9">3.4.24.-</ecNumber>
    </submittedName>
</protein>
<evidence type="ECO:0000313" key="10">
    <source>
        <dbReference type="Proteomes" id="UP001205560"/>
    </source>
</evidence>